<gene>
    <name evidence="7" type="ORF">AB4875_05905</name>
</gene>
<dbReference type="Gene3D" id="3.40.50.12580">
    <property type="match status" value="1"/>
</dbReference>
<keyword evidence="5" id="KW-0777">Teichoic acid biosynthesis</keyword>
<comment type="subcellular location">
    <subcellularLocation>
        <location evidence="1">Cell membrane</location>
        <topology evidence="1">Peripheral membrane protein</topology>
    </subcellularLocation>
</comment>
<dbReference type="InterPro" id="IPR051612">
    <property type="entry name" value="Teichoic_Acid_Biosynth"/>
</dbReference>
<organism evidence="7 8">
    <name type="scientific">Zhongshania arctica</name>
    <dbReference type="NCBI Taxonomy" id="3238302"/>
    <lineage>
        <taxon>Bacteria</taxon>
        <taxon>Pseudomonadati</taxon>
        <taxon>Pseudomonadota</taxon>
        <taxon>Gammaproteobacteria</taxon>
        <taxon>Cellvibrionales</taxon>
        <taxon>Spongiibacteraceae</taxon>
        <taxon>Zhongshania</taxon>
    </lineage>
</organism>
<dbReference type="RefSeq" id="WP_368375123.1">
    <property type="nucleotide sequence ID" value="NZ_JBFRYB010000001.1"/>
</dbReference>
<keyword evidence="6" id="KW-0472">Membrane</keyword>
<dbReference type="SUPFAM" id="SSF53756">
    <property type="entry name" value="UDP-Glycosyltransferase/glycogen phosphorylase"/>
    <property type="match status" value="1"/>
</dbReference>
<evidence type="ECO:0000313" key="7">
    <source>
        <dbReference type="EMBL" id="MEX1665012.1"/>
    </source>
</evidence>
<evidence type="ECO:0000313" key="8">
    <source>
        <dbReference type="Proteomes" id="UP001557484"/>
    </source>
</evidence>
<evidence type="ECO:0000256" key="5">
    <source>
        <dbReference type="ARBA" id="ARBA00022944"/>
    </source>
</evidence>
<dbReference type="InterPro" id="IPR043149">
    <property type="entry name" value="TagF_N"/>
</dbReference>
<keyword evidence="4" id="KW-0808">Transferase</keyword>
<evidence type="ECO:0000256" key="2">
    <source>
        <dbReference type="ARBA" id="ARBA00010488"/>
    </source>
</evidence>
<dbReference type="Pfam" id="PF04464">
    <property type="entry name" value="Glyphos_transf"/>
    <property type="match status" value="1"/>
</dbReference>
<dbReference type="EMBL" id="JBFRYB010000001">
    <property type="protein sequence ID" value="MEX1665012.1"/>
    <property type="molecule type" value="Genomic_DNA"/>
</dbReference>
<accession>A0ABV3TTX2</accession>
<keyword evidence="3" id="KW-1003">Cell membrane</keyword>
<evidence type="ECO:0000256" key="4">
    <source>
        <dbReference type="ARBA" id="ARBA00022679"/>
    </source>
</evidence>
<evidence type="ECO:0000256" key="3">
    <source>
        <dbReference type="ARBA" id="ARBA00022475"/>
    </source>
</evidence>
<evidence type="ECO:0000256" key="6">
    <source>
        <dbReference type="ARBA" id="ARBA00023136"/>
    </source>
</evidence>
<dbReference type="InterPro" id="IPR007554">
    <property type="entry name" value="Glycerophosphate_synth"/>
</dbReference>
<dbReference type="InterPro" id="IPR043148">
    <property type="entry name" value="TagF_C"/>
</dbReference>
<keyword evidence="8" id="KW-1185">Reference proteome</keyword>
<comment type="caution">
    <text evidence="7">The sequence shown here is derived from an EMBL/GenBank/DDBJ whole genome shotgun (WGS) entry which is preliminary data.</text>
</comment>
<reference evidence="7 8" key="1">
    <citation type="journal article" date="2011" name="Int. J. Syst. Evol. Microbiol.">
        <title>Zhongshania antarctica gen. nov., sp. nov. and Zhongshania guokunii sp. nov., gammaproteobacteria respectively isolated from coastal attached (fast) ice and surface seawater of the Antarctic.</title>
        <authorList>
            <person name="Li H.J."/>
            <person name="Zhang X.Y."/>
            <person name="Chen C.X."/>
            <person name="Zhang Y.J."/>
            <person name="Gao Z.M."/>
            <person name="Yu Y."/>
            <person name="Chen X.L."/>
            <person name="Chen B."/>
            <person name="Zhang Y.Z."/>
        </authorList>
    </citation>
    <scope>NUCLEOTIDE SEQUENCE [LARGE SCALE GENOMIC DNA]</scope>
    <source>
        <strain evidence="7 8">R06B22</strain>
    </source>
</reference>
<dbReference type="Proteomes" id="UP001557484">
    <property type="component" value="Unassembled WGS sequence"/>
</dbReference>
<evidence type="ECO:0000256" key="1">
    <source>
        <dbReference type="ARBA" id="ARBA00004202"/>
    </source>
</evidence>
<dbReference type="Gene3D" id="3.40.50.11820">
    <property type="match status" value="1"/>
</dbReference>
<sequence>MKIDKSNPLHWFCLVLFSINIVLAVLIRKFVSSNGNVLLYGHKLNGNLAAIYRESKRYRELNLSYLTMDYFYYRKLRREGVSVVWAGSPLALKLLITARVLISDHGLHSLVLLLDHSSLKFIDVWHGIPFKGFDESDFRVQHRYDEVWVTSNFIADMYENKFGFERDKLKPIGYARTDILINTKEVDKNALMRAYNIPASNRKVVLYAATWKQDDSSRSQYPFNMGETEFLTELSHLAETHNCIFLIRAHLNATATSMEKIDNVFSVPAACYPDTERLLLLCDLLIYDWSSIAFDYLLLGKAAIYLDVSPPFKKGFSLDGSYRYGDRASDFNELRRGVAKNIGSGAESIALTRGCRERILGLVYESFADGAASARACDNLVENYIRHNHE</sequence>
<comment type="similarity">
    <text evidence="2">Belongs to the CDP-glycerol glycerophosphotransferase family.</text>
</comment>
<dbReference type="PANTHER" id="PTHR37316:SF3">
    <property type="entry name" value="TEICHOIC ACID GLYCEROL-PHOSPHATE TRANSFERASE"/>
    <property type="match status" value="1"/>
</dbReference>
<dbReference type="PANTHER" id="PTHR37316">
    <property type="entry name" value="TEICHOIC ACID GLYCEROL-PHOSPHATE PRIMASE"/>
    <property type="match status" value="1"/>
</dbReference>
<protein>
    <submittedName>
        <fullName evidence="7">CDP-glycerol glycerophosphotransferase family protein</fullName>
    </submittedName>
</protein>
<name>A0ABV3TTX2_9GAMM</name>
<proteinExistence type="inferred from homology"/>